<gene>
    <name evidence="2" type="ORF">F5147DRAFT_772996</name>
</gene>
<proteinExistence type="predicted"/>
<sequence length="208" mass="23110">MPISRLYALLPSPPQSPPPDFLPPPPDFSPPPPDFSPPRSPPGPMADNEDPDSEFTDASKCYYRTYHSLLNGRPCTADGVFLPPGTPPTPVPPKSPHDWSPYRNNIEFATAEFVFKQSHMSNKATDLLLDLMAVQLLKHDDHPPFADHKDLHKVIDATQLGNVSRFNTQGNTLNMMLLRGWTENTRSGTETIRKFFLAFGACCTCGHL</sequence>
<accession>A0A9P7F8Y2</accession>
<evidence type="ECO:0000313" key="3">
    <source>
        <dbReference type="Proteomes" id="UP000823399"/>
    </source>
</evidence>
<comment type="caution">
    <text evidence="2">The sequence shown here is derived from an EMBL/GenBank/DDBJ whole genome shotgun (WGS) entry which is preliminary data.</text>
</comment>
<dbReference type="OrthoDB" id="2691487at2759"/>
<dbReference type="GeneID" id="64703664"/>
<evidence type="ECO:0000256" key="1">
    <source>
        <dbReference type="SAM" id="MobiDB-lite"/>
    </source>
</evidence>
<organism evidence="2 3">
    <name type="scientific">Suillus discolor</name>
    <dbReference type="NCBI Taxonomy" id="1912936"/>
    <lineage>
        <taxon>Eukaryota</taxon>
        <taxon>Fungi</taxon>
        <taxon>Dikarya</taxon>
        <taxon>Basidiomycota</taxon>
        <taxon>Agaricomycotina</taxon>
        <taxon>Agaricomycetes</taxon>
        <taxon>Agaricomycetidae</taxon>
        <taxon>Boletales</taxon>
        <taxon>Suillineae</taxon>
        <taxon>Suillaceae</taxon>
        <taxon>Suillus</taxon>
    </lineage>
</organism>
<dbReference type="AlphaFoldDB" id="A0A9P7F8Y2"/>
<dbReference type="EMBL" id="JABBWM010000023">
    <property type="protein sequence ID" value="KAG2109711.1"/>
    <property type="molecule type" value="Genomic_DNA"/>
</dbReference>
<name>A0A9P7F8Y2_9AGAM</name>
<evidence type="ECO:0000313" key="2">
    <source>
        <dbReference type="EMBL" id="KAG2109711.1"/>
    </source>
</evidence>
<dbReference type="RefSeq" id="XP_041293656.1">
    <property type="nucleotide sequence ID" value="XM_041441405.1"/>
</dbReference>
<reference evidence="2" key="1">
    <citation type="journal article" date="2020" name="New Phytol.">
        <title>Comparative genomics reveals dynamic genome evolution in host specialist ectomycorrhizal fungi.</title>
        <authorList>
            <person name="Lofgren L.A."/>
            <person name="Nguyen N.H."/>
            <person name="Vilgalys R."/>
            <person name="Ruytinx J."/>
            <person name="Liao H.L."/>
            <person name="Branco S."/>
            <person name="Kuo A."/>
            <person name="LaButti K."/>
            <person name="Lipzen A."/>
            <person name="Andreopoulos W."/>
            <person name="Pangilinan J."/>
            <person name="Riley R."/>
            <person name="Hundley H."/>
            <person name="Na H."/>
            <person name="Barry K."/>
            <person name="Grigoriev I.V."/>
            <person name="Stajich J.E."/>
            <person name="Kennedy P.G."/>
        </authorList>
    </citation>
    <scope>NUCLEOTIDE SEQUENCE</scope>
    <source>
        <strain evidence="2">FC423</strain>
    </source>
</reference>
<feature type="region of interest" description="Disordered" evidence="1">
    <location>
        <begin position="1"/>
        <end position="56"/>
    </location>
</feature>
<dbReference type="Proteomes" id="UP000823399">
    <property type="component" value="Unassembled WGS sequence"/>
</dbReference>
<keyword evidence="3" id="KW-1185">Reference proteome</keyword>
<protein>
    <submittedName>
        <fullName evidence="2">Uncharacterized protein</fullName>
    </submittedName>
</protein>
<feature type="compositionally biased region" description="Pro residues" evidence="1">
    <location>
        <begin position="11"/>
        <end position="44"/>
    </location>
</feature>